<proteinExistence type="predicted"/>
<dbReference type="AlphaFoldDB" id="A0A5N7AEU5"/>
<accession>A0A5N7AEU5</accession>
<gene>
    <name evidence="1" type="ORF">BDV27DRAFT_123244</name>
</gene>
<sequence length="105" mass="12417">MDCSFRKLGRIAVGVDIEKMEQRRHLEIKGPWSSNHDKLRASMWELEFYGSASWSTLSLEAMFEYVMLAIMARTPCIWCTSNYIEYQPEFMLEVSWKPSHQSLFQ</sequence>
<name>A0A5N7AEU5_9EURO</name>
<dbReference type="GeneID" id="43650275"/>
<dbReference type="RefSeq" id="XP_031930919.1">
    <property type="nucleotide sequence ID" value="XM_032065829.1"/>
</dbReference>
<dbReference type="Proteomes" id="UP000326268">
    <property type="component" value="Unassembled WGS sequence"/>
</dbReference>
<protein>
    <submittedName>
        <fullName evidence="1">Uncharacterized protein</fullName>
    </submittedName>
</protein>
<dbReference type="EMBL" id="ML737592">
    <property type="protein sequence ID" value="KAE8367838.1"/>
    <property type="molecule type" value="Genomic_DNA"/>
</dbReference>
<keyword evidence="2" id="KW-1185">Reference proteome</keyword>
<evidence type="ECO:0000313" key="2">
    <source>
        <dbReference type="Proteomes" id="UP000326268"/>
    </source>
</evidence>
<organism evidence="1 2">
    <name type="scientific">Aspergillus caelatus</name>
    <dbReference type="NCBI Taxonomy" id="61420"/>
    <lineage>
        <taxon>Eukaryota</taxon>
        <taxon>Fungi</taxon>
        <taxon>Dikarya</taxon>
        <taxon>Ascomycota</taxon>
        <taxon>Pezizomycotina</taxon>
        <taxon>Eurotiomycetes</taxon>
        <taxon>Eurotiomycetidae</taxon>
        <taxon>Eurotiales</taxon>
        <taxon>Aspergillaceae</taxon>
        <taxon>Aspergillus</taxon>
        <taxon>Aspergillus subgen. Circumdati</taxon>
    </lineage>
</organism>
<reference evidence="1 2" key="1">
    <citation type="submission" date="2019-04" db="EMBL/GenBank/DDBJ databases">
        <title>Friends and foes A comparative genomics studyof 23 Aspergillus species from section Flavi.</title>
        <authorList>
            <consortium name="DOE Joint Genome Institute"/>
            <person name="Kjaerbolling I."/>
            <person name="Vesth T."/>
            <person name="Frisvad J.C."/>
            <person name="Nybo J.L."/>
            <person name="Theobald S."/>
            <person name="Kildgaard S."/>
            <person name="Isbrandt T."/>
            <person name="Kuo A."/>
            <person name="Sato A."/>
            <person name="Lyhne E.K."/>
            <person name="Kogle M.E."/>
            <person name="Wiebenga A."/>
            <person name="Kun R.S."/>
            <person name="Lubbers R.J."/>
            <person name="Makela M.R."/>
            <person name="Barry K."/>
            <person name="Chovatia M."/>
            <person name="Clum A."/>
            <person name="Daum C."/>
            <person name="Haridas S."/>
            <person name="He G."/>
            <person name="LaButti K."/>
            <person name="Lipzen A."/>
            <person name="Mondo S."/>
            <person name="Riley R."/>
            <person name="Salamov A."/>
            <person name="Simmons B.A."/>
            <person name="Magnuson J.K."/>
            <person name="Henrissat B."/>
            <person name="Mortensen U.H."/>
            <person name="Larsen T.O."/>
            <person name="Devries R.P."/>
            <person name="Grigoriev I.V."/>
            <person name="Machida M."/>
            <person name="Baker S.E."/>
            <person name="Andersen M.R."/>
        </authorList>
    </citation>
    <scope>NUCLEOTIDE SEQUENCE [LARGE SCALE GENOMIC DNA]</scope>
    <source>
        <strain evidence="1 2">CBS 763.97</strain>
    </source>
</reference>
<evidence type="ECO:0000313" key="1">
    <source>
        <dbReference type="EMBL" id="KAE8367838.1"/>
    </source>
</evidence>